<dbReference type="Proteomes" id="UP000033452">
    <property type="component" value="Unassembled WGS sequence"/>
</dbReference>
<reference evidence="1 2" key="1">
    <citation type="journal article" date="2015" name="BMC Genomics">
        <title>Genome mining reveals unlocked bioactive potential of marine Gram-negative bacteria.</title>
        <authorList>
            <person name="Machado H."/>
            <person name="Sonnenschein E.C."/>
            <person name="Melchiorsen J."/>
            <person name="Gram L."/>
        </authorList>
    </citation>
    <scope>NUCLEOTIDE SEQUENCE [LARGE SCALE GENOMIC DNA]</scope>
    <source>
        <strain evidence="1 2">S2471</strain>
    </source>
</reference>
<keyword evidence="2" id="KW-1185">Reference proteome</keyword>
<dbReference type="EMBL" id="JXYA01000017">
    <property type="protein sequence ID" value="KJZ09882.1"/>
    <property type="molecule type" value="Genomic_DNA"/>
</dbReference>
<dbReference type="RefSeq" id="WP_046004610.1">
    <property type="nucleotide sequence ID" value="NZ_JXYA01000017.1"/>
</dbReference>
<dbReference type="AlphaFoldDB" id="A0A0F4QTB9"/>
<dbReference type="PATRIC" id="fig|43658.5.peg.1861"/>
<evidence type="ECO:0000313" key="1">
    <source>
        <dbReference type="EMBL" id="KJZ09882.1"/>
    </source>
</evidence>
<evidence type="ECO:0000313" key="2">
    <source>
        <dbReference type="Proteomes" id="UP000033452"/>
    </source>
</evidence>
<proteinExistence type="predicted"/>
<sequence length="504" mass="56554">MSIARILIPLIGSLILAMAFNSKAMTLSELHQIKKGQFFLAGNTPDEPVVSLALKKRGTGKYKSTNSSELQWRKTADGLQVSLQSPEVIWEFTEQGTPFRAETYQWSVHPKGNGDEVTYVQHMRVVQLDTMEVVETEQQSFSGLLLSAKAMGEWPTDMAEGVWSLPAVDHVYQGEDSMSVFGDVEARFFADGRGEITHYDNSTSRFKWRIRGNRLSLKYWQKGVKKKFTFTIVESIDGIGQRVIATFQDTDSAAPLLRTGFMVKQQDLHFNYDNTVGAWRSGDIRYDYYEDHIHIPNLAFPASKWAFNQNGEIERQKIVHPELGTVAVCPDDTCYVSCVFKMKLLARENNTLYISFSSDSELVPRGPHVFMGKAVKPFQLDKQHSVSGFNYSWLNQTTLTVKSEDNSEDKSEDKSEPYFFTLMPTANGGSEYLYSTGTPRNVQGQFSIVDGKLHLSATDGAVQVVEIVDANRKALSVCRYPLGSQCGAGDEATMVFHNGLEQIK</sequence>
<protein>
    <submittedName>
        <fullName evidence="1">Uncharacterized protein</fullName>
    </submittedName>
</protein>
<organism evidence="1 2">
    <name type="scientific">Pseudoalteromonas rubra</name>
    <dbReference type="NCBI Taxonomy" id="43658"/>
    <lineage>
        <taxon>Bacteria</taxon>
        <taxon>Pseudomonadati</taxon>
        <taxon>Pseudomonadota</taxon>
        <taxon>Gammaproteobacteria</taxon>
        <taxon>Alteromonadales</taxon>
        <taxon>Pseudoalteromonadaceae</taxon>
        <taxon>Pseudoalteromonas</taxon>
    </lineage>
</organism>
<name>A0A0F4QTB9_9GAMM</name>
<accession>A0A0F4QTB9</accession>
<gene>
    <name evidence="1" type="ORF">TW77_08815</name>
</gene>
<dbReference type="OrthoDB" id="6302612at2"/>
<comment type="caution">
    <text evidence="1">The sequence shown here is derived from an EMBL/GenBank/DDBJ whole genome shotgun (WGS) entry which is preliminary data.</text>
</comment>